<organism evidence="7 8">
    <name type="scientific">Candidatus Phocaeicola excrementipullorum</name>
    <dbReference type="NCBI Taxonomy" id="2838731"/>
    <lineage>
        <taxon>Bacteria</taxon>
        <taxon>Pseudomonadati</taxon>
        <taxon>Bacteroidota</taxon>
        <taxon>Bacteroidia</taxon>
        <taxon>Bacteroidales</taxon>
        <taxon>Bacteroidaceae</taxon>
        <taxon>Phocaeicola</taxon>
    </lineage>
</organism>
<evidence type="ECO:0000259" key="5">
    <source>
        <dbReference type="Pfam" id="PF04542"/>
    </source>
</evidence>
<dbReference type="Pfam" id="PF04542">
    <property type="entry name" value="Sigma70_r2"/>
    <property type="match status" value="1"/>
</dbReference>
<evidence type="ECO:0000256" key="1">
    <source>
        <dbReference type="ARBA" id="ARBA00010641"/>
    </source>
</evidence>
<feature type="domain" description="RNA polymerase sigma factor 70 region 4 type 2" evidence="6">
    <location>
        <begin position="121"/>
        <end position="172"/>
    </location>
</feature>
<dbReference type="SUPFAM" id="SSF88946">
    <property type="entry name" value="Sigma2 domain of RNA polymerase sigma factors"/>
    <property type="match status" value="1"/>
</dbReference>
<dbReference type="EMBL" id="JAHLFJ010000098">
    <property type="protein sequence ID" value="MBU3857060.1"/>
    <property type="molecule type" value="Genomic_DNA"/>
</dbReference>
<dbReference type="Proteomes" id="UP000784286">
    <property type="component" value="Unassembled WGS sequence"/>
</dbReference>
<sequence>MAALNDKDIVSALKKNAENGFRLLMAKYKEAVYWHIRRLVVSHDDAQDASQETFVRVFRSFSQFKGECSFSAWIYRIATNEALRILERRRSERLSLDDPEAGTGSLMADEYMDYSDLEAVKLQKAILSLPAKQQLAFNLRYYDEMSYDEIAAITDSTAANVKANYHTAKEKIIKYMNSTD</sequence>
<dbReference type="Gene3D" id="1.10.10.10">
    <property type="entry name" value="Winged helix-like DNA-binding domain superfamily/Winged helix DNA-binding domain"/>
    <property type="match status" value="1"/>
</dbReference>
<dbReference type="GO" id="GO:0006352">
    <property type="term" value="P:DNA-templated transcription initiation"/>
    <property type="evidence" value="ECO:0007669"/>
    <property type="project" value="InterPro"/>
</dbReference>
<evidence type="ECO:0000256" key="2">
    <source>
        <dbReference type="ARBA" id="ARBA00023015"/>
    </source>
</evidence>
<evidence type="ECO:0000256" key="3">
    <source>
        <dbReference type="ARBA" id="ARBA00023082"/>
    </source>
</evidence>
<comment type="similarity">
    <text evidence="1">Belongs to the sigma-70 factor family. ECF subfamily.</text>
</comment>
<dbReference type="CDD" id="cd06171">
    <property type="entry name" value="Sigma70_r4"/>
    <property type="match status" value="1"/>
</dbReference>
<dbReference type="InterPro" id="IPR014284">
    <property type="entry name" value="RNA_pol_sigma-70_dom"/>
</dbReference>
<evidence type="ECO:0000259" key="6">
    <source>
        <dbReference type="Pfam" id="PF08281"/>
    </source>
</evidence>
<keyword evidence="3" id="KW-0731">Sigma factor</keyword>
<dbReference type="NCBIfam" id="TIGR02937">
    <property type="entry name" value="sigma70-ECF"/>
    <property type="match status" value="1"/>
</dbReference>
<dbReference type="Pfam" id="PF08281">
    <property type="entry name" value="Sigma70_r4_2"/>
    <property type="match status" value="1"/>
</dbReference>
<dbReference type="GO" id="GO:0016987">
    <property type="term" value="F:sigma factor activity"/>
    <property type="evidence" value="ECO:0007669"/>
    <property type="project" value="UniProtKB-KW"/>
</dbReference>
<dbReference type="AlphaFoldDB" id="A0A948TQF8"/>
<dbReference type="PANTHER" id="PTHR43133:SF51">
    <property type="entry name" value="RNA POLYMERASE SIGMA FACTOR"/>
    <property type="match status" value="1"/>
</dbReference>
<gene>
    <name evidence="7" type="ORF">H9928_11065</name>
</gene>
<dbReference type="InterPro" id="IPR013324">
    <property type="entry name" value="RNA_pol_sigma_r3/r4-like"/>
</dbReference>
<name>A0A948TQF8_9BACT</name>
<accession>A0A948TQF8</accession>
<dbReference type="InterPro" id="IPR013249">
    <property type="entry name" value="RNA_pol_sigma70_r4_t2"/>
</dbReference>
<keyword evidence="2" id="KW-0805">Transcription regulation</keyword>
<dbReference type="InterPro" id="IPR039425">
    <property type="entry name" value="RNA_pol_sigma-70-like"/>
</dbReference>
<reference evidence="7" key="2">
    <citation type="submission" date="2021-04" db="EMBL/GenBank/DDBJ databases">
        <authorList>
            <person name="Gilroy R."/>
        </authorList>
    </citation>
    <scope>NUCLEOTIDE SEQUENCE</scope>
    <source>
        <strain evidence="7">8470</strain>
    </source>
</reference>
<protein>
    <submittedName>
        <fullName evidence="7">Sigma-70 family RNA polymerase sigma factor</fullName>
    </submittedName>
</protein>
<dbReference type="InterPro" id="IPR013325">
    <property type="entry name" value="RNA_pol_sigma_r2"/>
</dbReference>
<keyword evidence="4" id="KW-0804">Transcription</keyword>
<dbReference type="Gene3D" id="1.10.1740.10">
    <property type="match status" value="1"/>
</dbReference>
<evidence type="ECO:0000313" key="7">
    <source>
        <dbReference type="EMBL" id="MBU3857060.1"/>
    </source>
</evidence>
<dbReference type="GO" id="GO:0003677">
    <property type="term" value="F:DNA binding"/>
    <property type="evidence" value="ECO:0007669"/>
    <property type="project" value="InterPro"/>
</dbReference>
<evidence type="ECO:0000313" key="8">
    <source>
        <dbReference type="Proteomes" id="UP000784286"/>
    </source>
</evidence>
<dbReference type="SUPFAM" id="SSF88659">
    <property type="entry name" value="Sigma3 and sigma4 domains of RNA polymerase sigma factors"/>
    <property type="match status" value="1"/>
</dbReference>
<dbReference type="InterPro" id="IPR036388">
    <property type="entry name" value="WH-like_DNA-bd_sf"/>
</dbReference>
<feature type="domain" description="RNA polymerase sigma-70 region 2" evidence="5">
    <location>
        <begin position="24"/>
        <end position="90"/>
    </location>
</feature>
<dbReference type="PANTHER" id="PTHR43133">
    <property type="entry name" value="RNA POLYMERASE ECF-TYPE SIGMA FACTO"/>
    <property type="match status" value="1"/>
</dbReference>
<dbReference type="InterPro" id="IPR007627">
    <property type="entry name" value="RNA_pol_sigma70_r2"/>
</dbReference>
<reference evidence="7" key="1">
    <citation type="journal article" date="2021" name="PeerJ">
        <title>Extensive microbial diversity within the chicken gut microbiome revealed by metagenomics and culture.</title>
        <authorList>
            <person name="Gilroy R."/>
            <person name="Ravi A."/>
            <person name="Getino M."/>
            <person name="Pursley I."/>
            <person name="Horton D.L."/>
            <person name="Alikhan N.F."/>
            <person name="Baker D."/>
            <person name="Gharbi K."/>
            <person name="Hall N."/>
            <person name="Watson M."/>
            <person name="Adriaenssens E.M."/>
            <person name="Foster-Nyarko E."/>
            <person name="Jarju S."/>
            <person name="Secka A."/>
            <person name="Antonio M."/>
            <person name="Oren A."/>
            <person name="Chaudhuri R.R."/>
            <person name="La Ragione R."/>
            <person name="Hildebrand F."/>
            <person name="Pallen M.J."/>
        </authorList>
    </citation>
    <scope>NUCLEOTIDE SEQUENCE</scope>
    <source>
        <strain evidence="7">8470</strain>
    </source>
</reference>
<comment type="caution">
    <text evidence="7">The sequence shown here is derived from an EMBL/GenBank/DDBJ whole genome shotgun (WGS) entry which is preliminary data.</text>
</comment>
<evidence type="ECO:0000256" key="4">
    <source>
        <dbReference type="ARBA" id="ARBA00023163"/>
    </source>
</evidence>
<proteinExistence type="inferred from homology"/>